<organism evidence="1 2">
    <name type="scientific">Heterorhabditis bacteriophora</name>
    <name type="common">Entomopathogenic nematode worm</name>
    <dbReference type="NCBI Taxonomy" id="37862"/>
    <lineage>
        <taxon>Eukaryota</taxon>
        <taxon>Metazoa</taxon>
        <taxon>Ecdysozoa</taxon>
        <taxon>Nematoda</taxon>
        <taxon>Chromadorea</taxon>
        <taxon>Rhabditida</taxon>
        <taxon>Rhabditina</taxon>
        <taxon>Rhabditomorpha</taxon>
        <taxon>Strongyloidea</taxon>
        <taxon>Heterorhabditidae</taxon>
        <taxon>Heterorhabditis</taxon>
    </lineage>
</organism>
<name>A0A1I7W683_HETBA</name>
<dbReference type="WBParaSite" id="Hba_00099">
    <property type="protein sequence ID" value="Hba_00099"/>
    <property type="gene ID" value="Hba_00099"/>
</dbReference>
<evidence type="ECO:0000313" key="2">
    <source>
        <dbReference type="WBParaSite" id="Hba_00099"/>
    </source>
</evidence>
<protein>
    <submittedName>
        <fullName evidence="2">Transmembrane protein</fullName>
    </submittedName>
</protein>
<proteinExistence type="predicted"/>
<reference evidence="2" key="1">
    <citation type="submission" date="2016-11" db="UniProtKB">
        <authorList>
            <consortium name="WormBaseParasite"/>
        </authorList>
    </citation>
    <scope>IDENTIFICATION</scope>
</reference>
<sequence length="167" mass="19429">MSLKCVNENGVIDKNKLEKEDGTKVDGCEYRCPSVDDEHEEVCTCIIYLEHFLNNEIHTYILLGNPHLIFKYLGYHPLKWHKKSKMIHSFENLWITVMKCNVPTKVLLSMIPFISDNILDSLREPHRTADFFFRVCIYLSKALVSFGLQDFFSIIISVILNINLGFL</sequence>
<dbReference type="AlphaFoldDB" id="A0A1I7W683"/>
<dbReference type="Proteomes" id="UP000095283">
    <property type="component" value="Unplaced"/>
</dbReference>
<evidence type="ECO:0000313" key="1">
    <source>
        <dbReference type="Proteomes" id="UP000095283"/>
    </source>
</evidence>
<keyword evidence="1" id="KW-1185">Reference proteome</keyword>
<accession>A0A1I7W683</accession>